<name>X1GMU0_9ZZZZ</name>
<accession>X1GMU0</accession>
<gene>
    <name evidence="1" type="ORF">S03H2_14254</name>
</gene>
<organism evidence="1">
    <name type="scientific">marine sediment metagenome</name>
    <dbReference type="NCBI Taxonomy" id="412755"/>
    <lineage>
        <taxon>unclassified sequences</taxon>
        <taxon>metagenomes</taxon>
        <taxon>ecological metagenomes</taxon>
    </lineage>
</organism>
<dbReference type="EMBL" id="BARU01007227">
    <property type="protein sequence ID" value="GAH42944.1"/>
    <property type="molecule type" value="Genomic_DNA"/>
</dbReference>
<protein>
    <submittedName>
        <fullName evidence="1">Uncharacterized protein</fullName>
    </submittedName>
</protein>
<comment type="caution">
    <text evidence="1">The sequence shown here is derived from an EMBL/GenBank/DDBJ whole genome shotgun (WGS) entry which is preliminary data.</text>
</comment>
<reference evidence="1" key="1">
    <citation type="journal article" date="2014" name="Front. Microbiol.">
        <title>High frequency of phylogenetically diverse reductive dehalogenase-homologous genes in deep subseafloor sedimentary metagenomes.</title>
        <authorList>
            <person name="Kawai M."/>
            <person name="Futagami T."/>
            <person name="Toyoda A."/>
            <person name="Takaki Y."/>
            <person name="Nishi S."/>
            <person name="Hori S."/>
            <person name="Arai W."/>
            <person name="Tsubouchi T."/>
            <person name="Morono Y."/>
            <person name="Uchiyama I."/>
            <person name="Ito T."/>
            <person name="Fujiyama A."/>
            <person name="Inagaki F."/>
            <person name="Takami H."/>
        </authorList>
    </citation>
    <scope>NUCLEOTIDE SEQUENCE</scope>
    <source>
        <strain evidence="1">Expedition CK06-06</strain>
    </source>
</reference>
<evidence type="ECO:0000313" key="1">
    <source>
        <dbReference type="EMBL" id="GAH42944.1"/>
    </source>
</evidence>
<dbReference type="AlphaFoldDB" id="X1GMU0"/>
<proteinExistence type="predicted"/>
<feature type="non-terminal residue" evidence="1">
    <location>
        <position position="1"/>
    </location>
</feature>
<sequence length="287" mass="32009">DTIADDLIGDAAWEEGDATWDTSVKTGESARRVCHHIADDIWLSLIQGNVERQASPQAPRAKGLILVISDDWDGVNHEPFGNIQVAYVPFEGKTSAGVNADLADFQIVYKLFTGAGGFALVGVPPANATDNYQSNFIVIVERNASKLYADGFTNFYIFVDGNYFHAMFHDYACGASLFGEDVKYWKYTRPFLLQAHAEPAWQKPYKAYKSVTNGKAYFMKPILHNDLVGRTPWLQPLFWIAIDSSKANLADDDEIAMPAPDTQTYQVTRKDGPDSATYIWYAIIKTE</sequence>